<keyword evidence="2" id="KW-1185">Reference proteome</keyword>
<accession>A0A2P4YBJ7</accession>
<protein>
    <submittedName>
        <fullName evidence="1">Uncharacterized protein</fullName>
    </submittedName>
</protein>
<dbReference type="EMBL" id="NCKW01003992">
    <property type="protein sequence ID" value="POM75186.1"/>
    <property type="molecule type" value="Genomic_DNA"/>
</dbReference>
<dbReference type="SUPFAM" id="SSF46689">
    <property type="entry name" value="Homeodomain-like"/>
    <property type="match status" value="1"/>
</dbReference>
<proteinExistence type="predicted"/>
<dbReference type="AlphaFoldDB" id="A0A2P4YBJ7"/>
<comment type="caution">
    <text evidence="1">The sequence shown here is derived from an EMBL/GenBank/DDBJ whole genome shotgun (WGS) entry which is preliminary data.</text>
</comment>
<dbReference type="Proteomes" id="UP000237271">
    <property type="component" value="Unassembled WGS sequence"/>
</dbReference>
<reference evidence="1 2" key="1">
    <citation type="journal article" date="2017" name="Genome Biol. Evol.">
        <title>Phytophthora megakarya and P. palmivora, closely related causal agents of cacao black pod rot, underwent increases in genome sizes and gene numbers by different mechanisms.</title>
        <authorList>
            <person name="Ali S.S."/>
            <person name="Shao J."/>
            <person name="Lary D.J."/>
            <person name="Kronmiller B."/>
            <person name="Shen D."/>
            <person name="Strem M.D."/>
            <person name="Amoako-Attah I."/>
            <person name="Akrofi A.Y."/>
            <person name="Begoude B.A."/>
            <person name="Ten Hoopen G.M."/>
            <person name="Coulibaly K."/>
            <person name="Kebe B.I."/>
            <person name="Melnick R.L."/>
            <person name="Guiltinan M.J."/>
            <person name="Tyler B.M."/>
            <person name="Meinhardt L.W."/>
            <person name="Bailey B.A."/>
        </authorList>
    </citation>
    <scope>NUCLEOTIDE SEQUENCE [LARGE SCALE GENOMIC DNA]</scope>
    <source>
        <strain evidence="2">sbr112.9</strain>
    </source>
</reference>
<dbReference type="InterPro" id="IPR009057">
    <property type="entry name" value="Homeodomain-like_sf"/>
</dbReference>
<sequence length="121" mass="14218">MRALYGYFSLGLSKQQLAKIYSKPINNISNWIQRFESDNDNQRRSTARIGQPTAEQREWLLDFYTRHPVALLDEAKAEFERNFTHFISISTHGLTWKILERRSMNIKVSDIGHFTLKLSTI</sequence>
<dbReference type="OrthoDB" id="118401at2759"/>
<evidence type="ECO:0000313" key="2">
    <source>
        <dbReference type="Proteomes" id="UP000237271"/>
    </source>
</evidence>
<organism evidence="1 2">
    <name type="scientific">Phytophthora palmivora</name>
    <dbReference type="NCBI Taxonomy" id="4796"/>
    <lineage>
        <taxon>Eukaryota</taxon>
        <taxon>Sar</taxon>
        <taxon>Stramenopiles</taxon>
        <taxon>Oomycota</taxon>
        <taxon>Peronosporomycetes</taxon>
        <taxon>Peronosporales</taxon>
        <taxon>Peronosporaceae</taxon>
        <taxon>Phytophthora</taxon>
    </lineage>
</organism>
<evidence type="ECO:0000313" key="1">
    <source>
        <dbReference type="EMBL" id="POM75186.1"/>
    </source>
</evidence>
<name>A0A2P4YBJ7_9STRA</name>
<gene>
    <name evidence="1" type="ORF">PHPALM_7749</name>
</gene>